<dbReference type="Proteomes" id="UP000008841">
    <property type="component" value="Chromosome"/>
</dbReference>
<protein>
    <submittedName>
        <fullName evidence="3">Uncharacterized protein</fullName>
    </submittedName>
</protein>
<feature type="chain" id="PRO_5002787723" evidence="2">
    <location>
        <begin position="21"/>
        <end position="128"/>
    </location>
</feature>
<gene>
    <name evidence="3" type="ordered locus">Clim_1285</name>
</gene>
<dbReference type="RefSeq" id="WP_012466229.1">
    <property type="nucleotide sequence ID" value="NC_010803.1"/>
</dbReference>
<accession>B3ECS7</accession>
<organism evidence="3 4">
    <name type="scientific">Chlorobium limicola (strain DSM 245 / NBRC 103803 / 6330)</name>
    <dbReference type="NCBI Taxonomy" id="290315"/>
    <lineage>
        <taxon>Bacteria</taxon>
        <taxon>Pseudomonadati</taxon>
        <taxon>Chlorobiota</taxon>
        <taxon>Chlorobiia</taxon>
        <taxon>Chlorobiales</taxon>
        <taxon>Chlorobiaceae</taxon>
        <taxon>Chlorobium/Pelodictyon group</taxon>
        <taxon>Chlorobium</taxon>
    </lineage>
</organism>
<sequence precursor="true">MIFFRTITAIMFALAVRVWAPQPAAARGSAGHGSHSRILQPVTVSSIPAKRVSDYTQKSGGLNCLYFLDENNDGINDLITDSNGDGIPDDKGVDLNFPAGEKHRSSFSTSSDRHGAHSGPGFRPVKKR</sequence>
<dbReference type="EMBL" id="CP001097">
    <property type="protein sequence ID" value="ACD90352.1"/>
    <property type="molecule type" value="Genomic_DNA"/>
</dbReference>
<dbReference type="HOGENOM" id="CLU_1955705_0_0_10"/>
<dbReference type="KEGG" id="cli:Clim_1285"/>
<evidence type="ECO:0000256" key="2">
    <source>
        <dbReference type="SAM" id="SignalP"/>
    </source>
</evidence>
<evidence type="ECO:0000256" key="1">
    <source>
        <dbReference type="SAM" id="MobiDB-lite"/>
    </source>
</evidence>
<evidence type="ECO:0000313" key="3">
    <source>
        <dbReference type="EMBL" id="ACD90352.1"/>
    </source>
</evidence>
<proteinExistence type="predicted"/>
<dbReference type="AlphaFoldDB" id="B3ECS7"/>
<reference evidence="3 4" key="1">
    <citation type="submission" date="2008-05" db="EMBL/GenBank/DDBJ databases">
        <title>Complete sequence of Chlorobium limicola DSM 245.</title>
        <authorList>
            <consortium name="US DOE Joint Genome Institute"/>
            <person name="Lucas S."/>
            <person name="Copeland A."/>
            <person name="Lapidus A."/>
            <person name="Glavina del Rio T."/>
            <person name="Dalin E."/>
            <person name="Tice H."/>
            <person name="Bruce D."/>
            <person name="Goodwin L."/>
            <person name="Pitluck S."/>
            <person name="Schmutz J."/>
            <person name="Larimer F."/>
            <person name="Land M."/>
            <person name="Hauser L."/>
            <person name="Kyrpides N."/>
            <person name="Ovchinnikova G."/>
            <person name="Zhao F."/>
            <person name="Li T."/>
            <person name="Liu Z."/>
            <person name="Overmann J."/>
            <person name="Bryant D.A."/>
            <person name="Richardson P."/>
        </authorList>
    </citation>
    <scope>NUCLEOTIDE SEQUENCE [LARGE SCALE GENOMIC DNA]</scope>
    <source>
        <strain evidence="4">DSM 245 / NBRC 103803 / 6330</strain>
    </source>
</reference>
<dbReference type="STRING" id="290315.Clim_1285"/>
<name>B3ECS7_CHLL2</name>
<feature type="region of interest" description="Disordered" evidence="1">
    <location>
        <begin position="79"/>
        <end position="128"/>
    </location>
</feature>
<keyword evidence="2" id="KW-0732">Signal</keyword>
<dbReference type="OrthoDB" id="10019197at2"/>
<evidence type="ECO:0000313" key="4">
    <source>
        <dbReference type="Proteomes" id="UP000008841"/>
    </source>
</evidence>
<feature type="signal peptide" evidence="2">
    <location>
        <begin position="1"/>
        <end position="20"/>
    </location>
</feature>